<feature type="transmembrane region" description="Helical" evidence="1">
    <location>
        <begin position="212"/>
        <end position="233"/>
    </location>
</feature>
<feature type="transmembrane region" description="Helical" evidence="1">
    <location>
        <begin position="576"/>
        <end position="598"/>
    </location>
</feature>
<dbReference type="AlphaFoldDB" id="A0A2H0A8B6"/>
<feature type="transmembrane region" description="Helical" evidence="1">
    <location>
        <begin position="177"/>
        <end position="200"/>
    </location>
</feature>
<keyword evidence="1" id="KW-0472">Membrane</keyword>
<accession>A0A2H0A8B6</accession>
<dbReference type="SUPFAM" id="SSF52317">
    <property type="entry name" value="Class I glutamine amidotransferase-like"/>
    <property type="match status" value="2"/>
</dbReference>
<evidence type="ECO:0000256" key="1">
    <source>
        <dbReference type="SAM" id="Phobius"/>
    </source>
</evidence>
<keyword evidence="1" id="KW-1133">Transmembrane helix</keyword>
<evidence type="ECO:0008006" key="4">
    <source>
        <dbReference type="Google" id="ProtNLM"/>
    </source>
</evidence>
<feature type="transmembrane region" description="Helical" evidence="1">
    <location>
        <begin position="148"/>
        <end position="171"/>
    </location>
</feature>
<gene>
    <name evidence="2" type="ORF">COX18_02625</name>
</gene>
<dbReference type="Proteomes" id="UP000231067">
    <property type="component" value="Unassembled WGS sequence"/>
</dbReference>
<evidence type="ECO:0000313" key="3">
    <source>
        <dbReference type="Proteomes" id="UP000231067"/>
    </source>
</evidence>
<evidence type="ECO:0000313" key="2">
    <source>
        <dbReference type="EMBL" id="PIP41689.1"/>
    </source>
</evidence>
<dbReference type="EMBL" id="PCSH01000047">
    <property type="protein sequence ID" value="PIP41689.1"/>
    <property type="molecule type" value="Genomic_DNA"/>
</dbReference>
<organism evidence="2 3">
    <name type="scientific">Candidatus Desantisbacteria bacterium CG23_combo_of_CG06-09_8_20_14_all_40_23</name>
    <dbReference type="NCBI Taxonomy" id="1974550"/>
    <lineage>
        <taxon>Bacteria</taxon>
        <taxon>Candidatus Desantisiibacteriota</taxon>
    </lineage>
</organism>
<proteinExistence type="predicted"/>
<feature type="transmembrane region" description="Helical" evidence="1">
    <location>
        <begin position="550"/>
        <end position="570"/>
    </location>
</feature>
<sequence length="835" mass="94636">MYQLILRLIGSWLMVVCWWGLYLQDDFQPYKAGVAQSLWWLFPLAILLLVISTGQRRNIKDQGQGVSGFRTSELTSIYQAVQLILTISLALLIASGVISLTAGYPTLFASFLSPQVSFVLNLFGFNSGASGGMVLLDGKKVLLDSVKVGLWQILAFALVFSGMIVFARIPWHKRLRLIITGIVCHYLYLIAYAAGMVVFIPKEMLPGMELFNAFWGMKMWLGFLPVLPLWFWLVYKPSAISHQPSACIPHSVTFSLSLLILLLAFSIGMSCFFFGFSRQEEETIILVDEIHSKWESTLKEFNRQEFGMMAENNYHSFLEYISHFHKTFVVTDDNQNSSVKGVTTLHEKVLSKKLFDSLPKKRVILILKCFTKYPTEKELNATVQFVKSGGNILFIGDHTDVFFMDTYINKVSKKFGIEFLTNAVYVATGGWPVTDRRNMRYHPVTQYMDRFVWATSDGLKLSKDAFPLIFSPLASYTDKANYYNNYFFGDTSFKPDNPMGIHAIMAASEYGKGKIVAWSDSTCFNNEIMFTVDRRGLLQGIFSWFSHSKYINPFPIVAVVVLIILIWYIIRFRVSLNWSLFLWLVLGIMAGWLTAIWLNNILYPPQKPQIPLPSRVLFDEAHKPATSLTMGNMDQLLGEDSYERFFYHLGRCKYYPEVNYQHRLTKERLRNTSGRGTTSGRSATSCLIITTPRSSFSREETEDIATFVKNGGGLLLIEGAGFDATSINQVANTFGLHFRREPHTLTLNNTFLVNPTFVEGGKFLLVYQDIPIVSWAKYGKGLVLAIGDSGMFSNKGSGLYSKGVVWMMNDMIEALGCGDEKALVGLDWQMMVRGW</sequence>
<feature type="transmembrane region" description="Helical" evidence="1">
    <location>
        <begin position="80"/>
        <end position="104"/>
    </location>
</feature>
<comment type="caution">
    <text evidence="2">The sequence shown here is derived from an EMBL/GenBank/DDBJ whole genome shotgun (WGS) entry which is preliminary data.</text>
</comment>
<dbReference type="InterPro" id="IPR029062">
    <property type="entry name" value="Class_I_gatase-like"/>
</dbReference>
<feature type="transmembrane region" description="Helical" evidence="1">
    <location>
        <begin position="5"/>
        <end position="22"/>
    </location>
</feature>
<name>A0A2H0A8B6_9BACT</name>
<reference evidence="2 3" key="1">
    <citation type="submission" date="2017-09" db="EMBL/GenBank/DDBJ databases">
        <title>Depth-based differentiation of microbial function through sediment-hosted aquifers and enrichment of novel symbionts in the deep terrestrial subsurface.</title>
        <authorList>
            <person name="Probst A.J."/>
            <person name="Ladd B."/>
            <person name="Jarett J.K."/>
            <person name="Geller-Mcgrath D.E."/>
            <person name="Sieber C.M."/>
            <person name="Emerson J.B."/>
            <person name="Anantharaman K."/>
            <person name="Thomas B.C."/>
            <person name="Malmstrom R."/>
            <person name="Stieglmeier M."/>
            <person name="Klingl A."/>
            <person name="Woyke T."/>
            <person name="Ryan C.M."/>
            <person name="Banfield J.F."/>
        </authorList>
    </citation>
    <scope>NUCLEOTIDE SEQUENCE [LARGE SCALE GENOMIC DNA]</scope>
    <source>
        <strain evidence="2">CG23_combo_of_CG06-09_8_20_14_all_40_23</strain>
    </source>
</reference>
<protein>
    <recommendedName>
        <fullName evidence="4">DUF4350 domain-containing protein</fullName>
    </recommendedName>
</protein>
<feature type="transmembrane region" description="Helical" evidence="1">
    <location>
        <begin position="253"/>
        <end position="276"/>
    </location>
</feature>
<keyword evidence="1" id="KW-0812">Transmembrane</keyword>
<feature type="transmembrane region" description="Helical" evidence="1">
    <location>
        <begin position="34"/>
        <end position="51"/>
    </location>
</feature>